<name>A0A0P0Z3F6_9HYPH</name>
<dbReference type="InterPro" id="IPR051599">
    <property type="entry name" value="Cell_Envelope_Assoc"/>
</dbReference>
<dbReference type="Pfam" id="PF02698">
    <property type="entry name" value="DUF218"/>
    <property type="match status" value="1"/>
</dbReference>
<dbReference type="RefSeq" id="WP_062226038.1">
    <property type="nucleotide sequence ID" value="NZ_BBWR01000002.1"/>
</dbReference>
<dbReference type="GO" id="GO:0005886">
    <property type="term" value="C:plasma membrane"/>
    <property type="evidence" value="ECO:0007669"/>
    <property type="project" value="TreeGrafter"/>
</dbReference>
<dbReference type="CDD" id="cd06259">
    <property type="entry name" value="YdcF-like"/>
    <property type="match status" value="1"/>
</dbReference>
<feature type="domain" description="DUF218" evidence="1">
    <location>
        <begin position="46"/>
        <end position="177"/>
    </location>
</feature>
<evidence type="ECO:0000313" key="2">
    <source>
        <dbReference type="EMBL" id="BAT28516.1"/>
    </source>
</evidence>
<dbReference type="PANTHER" id="PTHR30336">
    <property type="entry name" value="INNER MEMBRANE PROTEIN, PROBABLE PERMEASE"/>
    <property type="match status" value="1"/>
</dbReference>
<accession>A0A0P0Z3F6</accession>
<sequence>MDADNPVLTQDVLNAAQTLWRFHNRGTPLRRRADCIVGLCSYDLRVADRCVQLFRAGHAPHILFTGAVGNWTHGLYARSEARAFHDHASQAGVPEDCMSLEEQARNIGENLQYAAAMLGPAPTVILVTKPQTQMRCRASAAVQWPAAQVCVTAPQHDLSIQVQAPGGWQRLLEEMVGDLTRMDRYPALGFQRPVRILQTVRHAYDILVRAGFTGHLPKFA</sequence>
<dbReference type="EMBL" id="LC066377">
    <property type="protein sequence ID" value="BAT28516.1"/>
    <property type="molecule type" value="Genomic_DNA"/>
</dbReference>
<dbReference type="OrthoDB" id="2216870at2"/>
<organism evidence="2">
    <name type="scientific">Aureimonas frigidaquae</name>
    <dbReference type="NCBI Taxonomy" id="424757"/>
    <lineage>
        <taxon>Bacteria</taxon>
        <taxon>Pseudomonadati</taxon>
        <taxon>Pseudomonadota</taxon>
        <taxon>Alphaproteobacteria</taxon>
        <taxon>Hyphomicrobiales</taxon>
        <taxon>Aurantimonadaceae</taxon>
        <taxon>Aureimonas</taxon>
    </lineage>
</organism>
<protein>
    <recommendedName>
        <fullName evidence="1">DUF218 domain-containing protein</fullName>
    </recommendedName>
</protein>
<proteinExistence type="predicted"/>
<reference evidence="2" key="1">
    <citation type="journal article" date="2015" name="Proc. Natl. Acad. Sci. U.S.A.">
        <title>Bacterial clade with the ribosomal RNA operon on a small plasmid rather than the chromosome.</title>
        <authorList>
            <person name="Anda M."/>
            <person name="Ohtsubo Y."/>
            <person name="Okubo T."/>
            <person name="Sugawara M."/>
            <person name="Nagata Y."/>
            <person name="Tsuda M."/>
            <person name="Minamisawa K."/>
            <person name="Mitsui H."/>
        </authorList>
    </citation>
    <scope>NUCLEOTIDE SEQUENCE</scope>
    <source>
        <strain evidence="2">JCM 14755</strain>
    </source>
</reference>
<evidence type="ECO:0000259" key="1">
    <source>
        <dbReference type="Pfam" id="PF02698"/>
    </source>
</evidence>
<dbReference type="InterPro" id="IPR003848">
    <property type="entry name" value="DUF218"/>
</dbReference>
<dbReference type="InterPro" id="IPR014729">
    <property type="entry name" value="Rossmann-like_a/b/a_fold"/>
</dbReference>
<dbReference type="PANTHER" id="PTHR30336:SF20">
    <property type="entry name" value="DUF218 DOMAIN-CONTAINING PROTEIN"/>
    <property type="match status" value="1"/>
</dbReference>
<dbReference type="AlphaFoldDB" id="A0A0P0Z3F6"/>
<dbReference type="Gene3D" id="3.40.50.620">
    <property type="entry name" value="HUPs"/>
    <property type="match status" value="1"/>
</dbReference>